<reference evidence="4" key="1">
    <citation type="submission" date="2022-10" db="EMBL/GenBank/DDBJ databases">
        <title>Determination and structural analysis of whole genome sequence of Sarocladium strictum F4-1.</title>
        <authorList>
            <person name="Hu L."/>
            <person name="Jiang Y."/>
        </authorList>
    </citation>
    <scope>NUCLEOTIDE SEQUENCE</scope>
    <source>
        <strain evidence="4">F4-1</strain>
    </source>
</reference>
<dbReference type="SUPFAM" id="SSF51735">
    <property type="entry name" value="NAD(P)-binding Rossmann-fold domains"/>
    <property type="match status" value="1"/>
</dbReference>
<sequence length="377" mass="40274">MSATTNNTNKVPIAIVGGGSIARAHAGFISKSPTCYLQAVVDPFESGKELAAAQSVPHYESLEQMRADACHPDIYLVSVPNGIHVEVATEILTGSALPKVILIEKPLCTDSSSGSALLDLAREKGCAIVVGHHRRFQPPIQAARAAIASGTLGRLTAVSGLWMCKKHEGYYAEAPWRASRAAGGGPVWTNLVHDVDLLAYLVGAKVVRLWAQPTQRRREHPAVTDPVEEGASVMLHFANGVVGTLILSDNTPSPYSFESATGENPLLARAELPVDCYRFFGSEGSLSVPDLLLWNYKQEVADLKGLPIGWNIPISHETLQCTKSQPPLAEQIEHLGRVARGGEDPVCSGQDGLEAVKVCEAIIKAIEEGDGLPVDIE</sequence>
<dbReference type="PANTHER" id="PTHR43377:SF1">
    <property type="entry name" value="BILIVERDIN REDUCTASE A"/>
    <property type="match status" value="1"/>
</dbReference>
<evidence type="ECO:0000313" key="5">
    <source>
        <dbReference type="Proteomes" id="UP001175261"/>
    </source>
</evidence>
<dbReference type="GO" id="GO:0000166">
    <property type="term" value="F:nucleotide binding"/>
    <property type="evidence" value="ECO:0007669"/>
    <property type="project" value="InterPro"/>
</dbReference>
<evidence type="ECO:0000256" key="1">
    <source>
        <dbReference type="ARBA" id="ARBA00010928"/>
    </source>
</evidence>
<name>A0AA39GRX7_SARSR</name>
<accession>A0AA39GRX7</accession>
<dbReference type="PANTHER" id="PTHR43377">
    <property type="entry name" value="BILIVERDIN REDUCTASE A"/>
    <property type="match status" value="1"/>
</dbReference>
<dbReference type="Pfam" id="PF01408">
    <property type="entry name" value="GFO_IDH_MocA"/>
    <property type="match status" value="1"/>
</dbReference>
<evidence type="ECO:0000259" key="2">
    <source>
        <dbReference type="Pfam" id="PF01408"/>
    </source>
</evidence>
<gene>
    <name evidence="4" type="ORF">NLU13_0935</name>
</gene>
<comment type="similarity">
    <text evidence="1">Belongs to the Gfo/Idh/MocA family.</text>
</comment>
<dbReference type="InterPro" id="IPR000683">
    <property type="entry name" value="Gfo/Idh/MocA-like_OxRdtase_N"/>
</dbReference>
<dbReference type="EMBL" id="JAPDFR010000001">
    <property type="protein sequence ID" value="KAK0391434.1"/>
    <property type="molecule type" value="Genomic_DNA"/>
</dbReference>
<proteinExistence type="inferred from homology"/>
<protein>
    <submittedName>
        <fullName evidence="4">Uncharacterized protein</fullName>
    </submittedName>
</protein>
<comment type="caution">
    <text evidence="4">The sequence shown here is derived from an EMBL/GenBank/DDBJ whole genome shotgun (WGS) entry which is preliminary data.</text>
</comment>
<organism evidence="4 5">
    <name type="scientific">Sarocladium strictum</name>
    <name type="common">Black bundle disease fungus</name>
    <name type="synonym">Acremonium strictum</name>
    <dbReference type="NCBI Taxonomy" id="5046"/>
    <lineage>
        <taxon>Eukaryota</taxon>
        <taxon>Fungi</taxon>
        <taxon>Dikarya</taxon>
        <taxon>Ascomycota</taxon>
        <taxon>Pezizomycotina</taxon>
        <taxon>Sordariomycetes</taxon>
        <taxon>Hypocreomycetidae</taxon>
        <taxon>Hypocreales</taxon>
        <taxon>Sarocladiaceae</taxon>
        <taxon>Sarocladium</taxon>
    </lineage>
</organism>
<dbReference type="Gene3D" id="3.40.50.720">
    <property type="entry name" value="NAD(P)-binding Rossmann-like Domain"/>
    <property type="match status" value="1"/>
</dbReference>
<dbReference type="Pfam" id="PF22725">
    <property type="entry name" value="GFO_IDH_MocA_C3"/>
    <property type="match status" value="1"/>
</dbReference>
<feature type="domain" description="GFO/IDH/MocA-like oxidoreductase" evidence="3">
    <location>
        <begin position="140"/>
        <end position="286"/>
    </location>
</feature>
<dbReference type="InterPro" id="IPR036291">
    <property type="entry name" value="NAD(P)-bd_dom_sf"/>
</dbReference>
<feature type="domain" description="Gfo/Idh/MocA-like oxidoreductase N-terminal" evidence="2">
    <location>
        <begin position="13"/>
        <end position="132"/>
    </location>
</feature>
<evidence type="ECO:0000259" key="3">
    <source>
        <dbReference type="Pfam" id="PF22725"/>
    </source>
</evidence>
<keyword evidence="5" id="KW-1185">Reference proteome</keyword>
<evidence type="ECO:0000313" key="4">
    <source>
        <dbReference type="EMBL" id="KAK0391434.1"/>
    </source>
</evidence>
<dbReference type="Gene3D" id="3.30.360.10">
    <property type="entry name" value="Dihydrodipicolinate Reductase, domain 2"/>
    <property type="match status" value="1"/>
</dbReference>
<dbReference type="SUPFAM" id="SSF55347">
    <property type="entry name" value="Glyceraldehyde-3-phosphate dehydrogenase-like, C-terminal domain"/>
    <property type="match status" value="1"/>
</dbReference>
<dbReference type="Proteomes" id="UP001175261">
    <property type="component" value="Unassembled WGS sequence"/>
</dbReference>
<dbReference type="AlphaFoldDB" id="A0AA39GRX7"/>
<dbReference type="InterPro" id="IPR055170">
    <property type="entry name" value="GFO_IDH_MocA-like_dom"/>
</dbReference>
<dbReference type="InterPro" id="IPR051450">
    <property type="entry name" value="Gfo/Idh/MocA_Oxidoreductases"/>
</dbReference>